<dbReference type="InterPro" id="IPR015943">
    <property type="entry name" value="WD40/YVTN_repeat-like_dom_sf"/>
</dbReference>
<dbReference type="Pfam" id="PF10282">
    <property type="entry name" value="Lactonase"/>
    <property type="match status" value="1"/>
</dbReference>
<sequence>MKIVRTLIPLLLTSTLHAATVDVYFGTGGGQAQGIYRASLDIEQGKLSPASLAAELDAPEFLAFHPDRTKLYAIAKVDSKPSVVAYQVAADGALERLHAEPIPGGGAAHISVHPSGQFLLTAQYGAGSVALFPLTEDGALLPCQQVIQHQGGSRVVAHRQNSPHPHWTGFSPDGRFAFVPDLGLDQIVIYQVQFEPVSIERIGHADSVPGGGPRHMKFSLDGRFIFLLNELNLSVSTLAYDADSGSAQLLASAPTLSEAVKAQQASNSGSEILVHPNGQFVYAANRGHDSVSAFQIAPDGSLERIDVEAIRGAWPRNINIDSSGRWLLAAGAHSNTVTVLAIDPDSGSLQYPGKRVISVPNVICILLND</sequence>
<protein>
    <submittedName>
        <fullName evidence="4">Lactonase family protein</fullName>
        <ecNumber evidence="4">3.1.1.-</ecNumber>
    </submittedName>
</protein>
<keyword evidence="5" id="KW-1185">Reference proteome</keyword>
<dbReference type="EC" id="3.1.1.-" evidence="4"/>
<comment type="caution">
    <text evidence="4">The sequence shown here is derived from an EMBL/GenBank/DDBJ whole genome shotgun (WGS) entry which is preliminary data.</text>
</comment>
<keyword evidence="2" id="KW-0119">Carbohydrate metabolism</keyword>
<keyword evidence="3" id="KW-0732">Signal</keyword>
<reference evidence="4 5" key="1">
    <citation type="submission" date="2023-04" db="EMBL/GenBank/DDBJ databases">
        <title>A novel bacteria isolated from coastal sediment.</title>
        <authorList>
            <person name="Liu X.-J."/>
            <person name="Du Z.-J."/>
        </authorList>
    </citation>
    <scope>NUCLEOTIDE SEQUENCE [LARGE SCALE GENOMIC DNA]</scope>
    <source>
        <strain evidence="4 5">SDUM461003</strain>
    </source>
</reference>
<dbReference type="InterPro" id="IPR011048">
    <property type="entry name" value="Haem_d1_sf"/>
</dbReference>
<feature type="chain" id="PRO_5046273898" evidence="3">
    <location>
        <begin position="19"/>
        <end position="369"/>
    </location>
</feature>
<dbReference type="GO" id="GO:0016787">
    <property type="term" value="F:hydrolase activity"/>
    <property type="evidence" value="ECO:0007669"/>
    <property type="project" value="UniProtKB-KW"/>
</dbReference>
<evidence type="ECO:0000313" key="4">
    <source>
        <dbReference type="EMBL" id="MDQ8207699.1"/>
    </source>
</evidence>
<keyword evidence="2" id="KW-0313">Glucose metabolism</keyword>
<dbReference type="InterPro" id="IPR050282">
    <property type="entry name" value="Cycloisomerase_2"/>
</dbReference>
<evidence type="ECO:0000256" key="3">
    <source>
        <dbReference type="SAM" id="SignalP"/>
    </source>
</evidence>
<comment type="similarity">
    <text evidence="1">Belongs to the cycloisomerase 2 family.</text>
</comment>
<proteinExistence type="inferred from homology"/>
<name>A0ABU1AWQ8_9BACT</name>
<dbReference type="InterPro" id="IPR019405">
    <property type="entry name" value="Lactonase_7-beta_prop"/>
</dbReference>
<evidence type="ECO:0000313" key="5">
    <source>
        <dbReference type="Proteomes" id="UP001225316"/>
    </source>
</evidence>
<evidence type="ECO:0000256" key="2">
    <source>
        <dbReference type="ARBA" id="ARBA00022526"/>
    </source>
</evidence>
<dbReference type="RefSeq" id="WP_308949931.1">
    <property type="nucleotide sequence ID" value="NZ_JARXHW010000017.1"/>
</dbReference>
<gene>
    <name evidence="4" type="ORF">QEH52_09275</name>
</gene>
<dbReference type="Gene3D" id="2.130.10.10">
    <property type="entry name" value="YVTN repeat-like/Quinoprotein amine dehydrogenase"/>
    <property type="match status" value="1"/>
</dbReference>
<organism evidence="4 5">
    <name type="scientific">Thalassobacterium maritimum</name>
    <dbReference type="NCBI Taxonomy" id="3041265"/>
    <lineage>
        <taxon>Bacteria</taxon>
        <taxon>Pseudomonadati</taxon>
        <taxon>Verrucomicrobiota</taxon>
        <taxon>Opitutia</taxon>
        <taxon>Puniceicoccales</taxon>
        <taxon>Coraliomargaritaceae</taxon>
        <taxon>Thalassobacterium</taxon>
    </lineage>
</organism>
<keyword evidence="4" id="KW-0378">Hydrolase</keyword>
<dbReference type="PANTHER" id="PTHR30344">
    <property type="entry name" value="6-PHOSPHOGLUCONOLACTONASE-RELATED"/>
    <property type="match status" value="1"/>
</dbReference>
<dbReference type="Proteomes" id="UP001225316">
    <property type="component" value="Unassembled WGS sequence"/>
</dbReference>
<accession>A0ABU1AWQ8</accession>
<dbReference type="EMBL" id="JARXHW010000017">
    <property type="protein sequence ID" value="MDQ8207699.1"/>
    <property type="molecule type" value="Genomic_DNA"/>
</dbReference>
<feature type="signal peptide" evidence="3">
    <location>
        <begin position="1"/>
        <end position="18"/>
    </location>
</feature>
<dbReference type="PANTHER" id="PTHR30344:SF1">
    <property type="entry name" value="6-PHOSPHOGLUCONOLACTONASE"/>
    <property type="match status" value="1"/>
</dbReference>
<dbReference type="SUPFAM" id="SSF51004">
    <property type="entry name" value="C-terminal (heme d1) domain of cytochrome cd1-nitrite reductase"/>
    <property type="match status" value="1"/>
</dbReference>
<evidence type="ECO:0000256" key="1">
    <source>
        <dbReference type="ARBA" id="ARBA00005564"/>
    </source>
</evidence>